<dbReference type="GO" id="GO:0004769">
    <property type="term" value="F:steroid Delta-isomerase activity"/>
    <property type="evidence" value="ECO:0007669"/>
    <property type="project" value="TreeGrafter"/>
</dbReference>
<dbReference type="Pfam" id="PF05241">
    <property type="entry name" value="EBP"/>
    <property type="match status" value="1"/>
</dbReference>
<evidence type="ECO:0000256" key="10">
    <source>
        <dbReference type="ARBA" id="ARBA00023166"/>
    </source>
</evidence>
<keyword evidence="5" id="KW-0752">Steroid biosynthesis</keyword>
<proteinExistence type="inferred from homology"/>
<keyword evidence="3" id="KW-0444">Lipid biosynthesis</keyword>
<dbReference type="GO" id="GO:0000247">
    <property type="term" value="F:C-8 sterol isomerase activity"/>
    <property type="evidence" value="ECO:0007669"/>
    <property type="project" value="TreeGrafter"/>
</dbReference>
<protein>
    <submittedName>
        <fullName evidence="16">EBDP4, emopamil-binding protein</fullName>
    </submittedName>
</protein>
<feature type="domain" description="EXPERA" evidence="15">
    <location>
        <begin position="80"/>
        <end position="226"/>
    </location>
</feature>
<dbReference type="PANTHER" id="PTHR14207">
    <property type="entry name" value="STEROL ISOMERASE"/>
    <property type="match status" value="1"/>
</dbReference>
<dbReference type="InterPro" id="IPR033118">
    <property type="entry name" value="EXPERA"/>
</dbReference>
<dbReference type="GO" id="GO:0016126">
    <property type="term" value="P:sterol biosynthetic process"/>
    <property type="evidence" value="ECO:0007669"/>
    <property type="project" value="UniProtKB-KW"/>
</dbReference>
<feature type="transmembrane region" description="Helical" evidence="14">
    <location>
        <begin position="167"/>
        <end position="187"/>
    </location>
</feature>
<dbReference type="Proteomes" id="UP001172101">
    <property type="component" value="Unassembled WGS sequence"/>
</dbReference>
<sequence>MWPFNSSLVFGSAGPDVASTLSDTVSIPHPYYPVGVEVAGYLANERGVLTLISLFAACCAGVFSLAYLVVIKVSPSLPTPELFTLLWFVLSGCIHAFFEGYYVYNFRAMGGLQTLFGQLWKEYSLSDSRYLTKDPFVLCMETITAVFWGPLSFVVAYMIATEHPLRHAFQIIVSLGQLYGDVLYYATSMFDHYMFGISYCRPEGYYFWGYYFLMNAFWIVIPIVLLVSSVKQCAQAFRALQETEKALKTSSKSKKRS</sequence>
<dbReference type="InterPro" id="IPR007905">
    <property type="entry name" value="EBP"/>
</dbReference>
<dbReference type="EMBL" id="JAUIRO010000001">
    <property type="protein sequence ID" value="KAK0733178.1"/>
    <property type="molecule type" value="Genomic_DNA"/>
</dbReference>
<feature type="transmembrane region" description="Helical" evidence="14">
    <location>
        <begin position="48"/>
        <end position="70"/>
    </location>
</feature>
<keyword evidence="10" id="KW-1207">Sterol metabolism</keyword>
<keyword evidence="4 13" id="KW-0812">Transmembrane</keyword>
<comment type="similarity">
    <text evidence="2">Belongs to the EBP family.</text>
</comment>
<evidence type="ECO:0000256" key="4">
    <source>
        <dbReference type="ARBA" id="ARBA00022692"/>
    </source>
</evidence>
<evidence type="ECO:0000256" key="6">
    <source>
        <dbReference type="ARBA" id="ARBA00022989"/>
    </source>
</evidence>
<evidence type="ECO:0000313" key="16">
    <source>
        <dbReference type="EMBL" id="KAK0733178.1"/>
    </source>
</evidence>
<dbReference type="PROSITE" id="PS51751">
    <property type="entry name" value="EXPERA"/>
    <property type="match status" value="1"/>
</dbReference>
<feature type="transmembrane region" description="Helical" evidence="14">
    <location>
        <begin position="82"/>
        <end position="104"/>
    </location>
</feature>
<comment type="caution">
    <text evidence="16">The sequence shown here is derived from an EMBL/GenBank/DDBJ whole genome shotgun (WGS) entry which is preliminary data.</text>
</comment>
<dbReference type="AlphaFoldDB" id="A0AA40BFW5"/>
<evidence type="ECO:0000256" key="3">
    <source>
        <dbReference type="ARBA" id="ARBA00022516"/>
    </source>
</evidence>
<keyword evidence="6 13" id="KW-1133">Transmembrane helix</keyword>
<evidence type="ECO:0000259" key="15">
    <source>
        <dbReference type="PROSITE" id="PS51751"/>
    </source>
</evidence>
<keyword evidence="9 13" id="KW-0472">Membrane</keyword>
<evidence type="ECO:0000256" key="5">
    <source>
        <dbReference type="ARBA" id="ARBA00022955"/>
    </source>
</evidence>
<dbReference type="GO" id="GO:0047750">
    <property type="term" value="F:cholestenol delta-isomerase activity"/>
    <property type="evidence" value="ECO:0007669"/>
    <property type="project" value="InterPro"/>
</dbReference>
<dbReference type="GO" id="GO:0005783">
    <property type="term" value="C:endoplasmic reticulum"/>
    <property type="evidence" value="ECO:0007669"/>
    <property type="project" value="TreeGrafter"/>
</dbReference>
<comment type="subcellular location">
    <subcellularLocation>
        <location evidence="1">Membrane</location>
        <topology evidence="1">Multi-pass membrane protein</topology>
    </subcellularLocation>
</comment>
<keyword evidence="11" id="KW-0753">Steroid metabolism</keyword>
<evidence type="ECO:0000256" key="2">
    <source>
        <dbReference type="ARBA" id="ARBA00008337"/>
    </source>
</evidence>
<evidence type="ECO:0000256" key="11">
    <source>
        <dbReference type="ARBA" id="ARBA00023221"/>
    </source>
</evidence>
<dbReference type="GO" id="GO:0016020">
    <property type="term" value="C:membrane"/>
    <property type="evidence" value="ECO:0007669"/>
    <property type="project" value="UniProtKB-SubCell"/>
</dbReference>
<organism evidence="16 17">
    <name type="scientific">Lasiosphaeria miniovina</name>
    <dbReference type="NCBI Taxonomy" id="1954250"/>
    <lineage>
        <taxon>Eukaryota</taxon>
        <taxon>Fungi</taxon>
        <taxon>Dikarya</taxon>
        <taxon>Ascomycota</taxon>
        <taxon>Pezizomycotina</taxon>
        <taxon>Sordariomycetes</taxon>
        <taxon>Sordariomycetidae</taxon>
        <taxon>Sordariales</taxon>
        <taxon>Lasiosphaeriaceae</taxon>
        <taxon>Lasiosphaeria</taxon>
    </lineage>
</organism>
<keyword evidence="12" id="KW-0413">Isomerase</keyword>
<evidence type="ECO:0000256" key="1">
    <source>
        <dbReference type="ARBA" id="ARBA00004141"/>
    </source>
</evidence>
<reference evidence="16" key="1">
    <citation type="submission" date="2023-06" db="EMBL/GenBank/DDBJ databases">
        <title>Genome-scale phylogeny and comparative genomics of the fungal order Sordariales.</title>
        <authorList>
            <consortium name="Lawrence Berkeley National Laboratory"/>
            <person name="Hensen N."/>
            <person name="Bonometti L."/>
            <person name="Westerberg I."/>
            <person name="Brannstrom I.O."/>
            <person name="Guillou S."/>
            <person name="Cros-Aarteil S."/>
            <person name="Calhoun S."/>
            <person name="Haridas S."/>
            <person name="Kuo A."/>
            <person name="Mondo S."/>
            <person name="Pangilinan J."/>
            <person name="Riley R."/>
            <person name="LaButti K."/>
            <person name="Andreopoulos B."/>
            <person name="Lipzen A."/>
            <person name="Chen C."/>
            <person name="Yanf M."/>
            <person name="Daum C."/>
            <person name="Ng V."/>
            <person name="Clum A."/>
            <person name="Steindorff A."/>
            <person name="Ohm R."/>
            <person name="Martin F."/>
            <person name="Silar P."/>
            <person name="Natvig D."/>
            <person name="Lalanne C."/>
            <person name="Gautier V."/>
            <person name="Ament-velasquez S.L."/>
            <person name="Kruys A."/>
            <person name="Hutchinson M.I."/>
            <person name="Powell A.J."/>
            <person name="Barry K."/>
            <person name="Miller A.N."/>
            <person name="Grigoriev I.V."/>
            <person name="Debuchy R."/>
            <person name="Gladieux P."/>
            <person name="Thoren M.H."/>
            <person name="Johannesson H."/>
        </authorList>
    </citation>
    <scope>NUCLEOTIDE SEQUENCE</scope>
    <source>
        <strain evidence="16">SMH2392-1A</strain>
    </source>
</reference>
<keyword evidence="17" id="KW-1185">Reference proteome</keyword>
<evidence type="ECO:0000256" key="14">
    <source>
        <dbReference type="SAM" id="Phobius"/>
    </source>
</evidence>
<feature type="transmembrane region" description="Helical" evidence="14">
    <location>
        <begin position="135"/>
        <end position="160"/>
    </location>
</feature>
<dbReference type="RefSeq" id="XP_060302055.1">
    <property type="nucleotide sequence ID" value="XM_060447240.1"/>
</dbReference>
<evidence type="ECO:0000256" key="7">
    <source>
        <dbReference type="ARBA" id="ARBA00023011"/>
    </source>
</evidence>
<gene>
    <name evidence="16" type="ORF">B0T26DRAFT_808043</name>
</gene>
<name>A0AA40BFW5_9PEZI</name>
<evidence type="ECO:0000313" key="17">
    <source>
        <dbReference type="Proteomes" id="UP001172101"/>
    </source>
</evidence>
<dbReference type="GeneID" id="85330510"/>
<evidence type="ECO:0000256" key="8">
    <source>
        <dbReference type="ARBA" id="ARBA00023098"/>
    </source>
</evidence>
<evidence type="ECO:0000256" key="13">
    <source>
        <dbReference type="PROSITE-ProRule" id="PRU01087"/>
    </source>
</evidence>
<accession>A0AA40BFW5</accession>
<dbReference type="PANTHER" id="PTHR14207:SF0">
    <property type="entry name" value="3-BETA-HYDROXYSTEROID-DELTA(8),DELTA(7)-ISOMERASE"/>
    <property type="match status" value="1"/>
</dbReference>
<evidence type="ECO:0000256" key="9">
    <source>
        <dbReference type="ARBA" id="ARBA00023136"/>
    </source>
</evidence>
<evidence type="ECO:0000256" key="12">
    <source>
        <dbReference type="ARBA" id="ARBA00023235"/>
    </source>
</evidence>
<keyword evidence="8" id="KW-0443">Lipid metabolism</keyword>
<keyword evidence="7" id="KW-0756">Sterol biosynthesis</keyword>
<feature type="transmembrane region" description="Helical" evidence="14">
    <location>
        <begin position="207"/>
        <end position="228"/>
    </location>
</feature>